<proteinExistence type="predicted"/>
<evidence type="ECO:0000256" key="6">
    <source>
        <dbReference type="SAM" id="Phobius"/>
    </source>
</evidence>
<evidence type="ECO:0000256" key="3">
    <source>
        <dbReference type="ARBA" id="ARBA00022729"/>
    </source>
</evidence>
<organism evidence="8 9">
    <name type="scientific">Lacibacter luteus</name>
    <dbReference type="NCBI Taxonomy" id="2508719"/>
    <lineage>
        <taxon>Bacteria</taxon>
        <taxon>Pseudomonadati</taxon>
        <taxon>Bacteroidota</taxon>
        <taxon>Chitinophagia</taxon>
        <taxon>Chitinophagales</taxon>
        <taxon>Chitinophagaceae</taxon>
        <taxon>Lacibacter</taxon>
    </lineage>
</organism>
<keyword evidence="5" id="KW-0998">Cell outer membrane</keyword>
<dbReference type="Gene3D" id="2.40.160.50">
    <property type="entry name" value="membrane protein fhac: a member of the omp85/tpsb transporter family"/>
    <property type="match status" value="1"/>
</dbReference>
<evidence type="ECO:0000256" key="1">
    <source>
        <dbReference type="ARBA" id="ARBA00004370"/>
    </source>
</evidence>
<protein>
    <recommendedName>
        <fullName evidence="7">Bacterial surface antigen (D15) domain-containing protein</fullName>
    </recommendedName>
</protein>
<dbReference type="OrthoDB" id="9814535at2"/>
<dbReference type="EMBL" id="SDHW01000001">
    <property type="protein sequence ID" value="RXK61605.1"/>
    <property type="molecule type" value="Genomic_DNA"/>
</dbReference>
<dbReference type="AlphaFoldDB" id="A0A4Q1CLM3"/>
<gene>
    <name evidence="8" type="ORF">ESA94_00900</name>
</gene>
<dbReference type="PANTHER" id="PTHR12815:SF47">
    <property type="entry name" value="TRANSLOCATION AND ASSEMBLY MODULE SUBUNIT TAMA"/>
    <property type="match status" value="1"/>
</dbReference>
<dbReference type="InterPro" id="IPR039910">
    <property type="entry name" value="D15-like"/>
</dbReference>
<feature type="transmembrane region" description="Helical" evidence="6">
    <location>
        <begin position="6"/>
        <end position="26"/>
    </location>
</feature>
<dbReference type="Proteomes" id="UP000290204">
    <property type="component" value="Unassembled WGS sequence"/>
</dbReference>
<evidence type="ECO:0000256" key="4">
    <source>
        <dbReference type="ARBA" id="ARBA00023136"/>
    </source>
</evidence>
<dbReference type="PANTHER" id="PTHR12815">
    <property type="entry name" value="SORTING AND ASSEMBLY MACHINERY SAMM50 PROTEIN FAMILY MEMBER"/>
    <property type="match status" value="1"/>
</dbReference>
<evidence type="ECO:0000313" key="8">
    <source>
        <dbReference type="EMBL" id="RXK61605.1"/>
    </source>
</evidence>
<keyword evidence="3" id="KW-0732">Signal</keyword>
<comment type="subcellular location">
    <subcellularLocation>
        <location evidence="1">Membrane</location>
    </subcellularLocation>
</comment>
<evidence type="ECO:0000259" key="7">
    <source>
        <dbReference type="Pfam" id="PF01103"/>
    </source>
</evidence>
<dbReference type="PROSITE" id="PS51257">
    <property type="entry name" value="PROKAR_LIPOPROTEIN"/>
    <property type="match status" value="1"/>
</dbReference>
<sequence length="833" mass="95548">MQLTRAVITILVSFIAMQLFVSCAAFKKPTRRQYTKVKKYPIDKPFVYYNEIKVVNDKLSKDEKTVLGDGLRTQLDDSLQTVVKESFVFFKKLESPAVYDTAYAVNSARNMEIYLKTEGYYNGKVNYELFPFDTIYKGDPEKEQIRVATKFIANTGPVFRIDSIAIIPNDSGRNYLLPLQELSNRNLSQSLLKKGKPFSEQLVSGEMNRLVELFRNNGYYNFSRDAIYADVDTVFLALLDPLLALDPIRQFEVFQEAQERRKNPVINVYIRTKPNLNPSVFQQFTNNKIVVYPEFKGGDKSDSIPYIDSVRNSIIVRFHEGKYKPSFIRRNLKLRTDSLYSALKVSQTAEELNKLNVWQVIRIQPKLSTEDSAKIDYDILLIPYKRYTFSTNLEGVFNQPLNQLTGAGNLVGLGVNFGLQDRNIAKQGIQMTNTLRTGIEFGLPPINAGLQATELTFSNSITWPRIPDKLFTRKSRRWLNRKTFLTSNISIIDRNINKNGSFALTTVSSTFGWQFQTPKNALWRVSPLNVEYVNLYDISTNFQEQLNNNPFLRNSFNQGFVLGVVNVGYKQPFRIKKHDNHTAALRVNFEESGALFGRFKKSVKLFDEQLFEYVKADAEFRYAITNPARNRELVFRGAVGAGYLYDNDTSNMPFFKQFAGGGPNSMRAWPLRSLGPGASRNDPRTGRNQFFSRSGDMLIEGNIEYRYNIWSIWPNTLILRGALFTDIGNVWNFRNQSNRGNDTVVFQLKNLYRDLSVSVGTGFRLDFVGLFLIRVDVGYRLKNPAYPFVLTNDGWRIPKFSDAANLFNGSEAARNWRYENMNISLGIGLPFQF</sequence>
<evidence type="ECO:0000313" key="9">
    <source>
        <dbReference type="Proteomes" id="UP000290204"/>
    </source>
</evidence>
<keyword evidence="4 6" id="KW-0472">Membrane</keyword>
<feature type="domain" description="Bacterial surface antigen (D15)" evidence="7">
    <location>
        <begin position="605"/>
        <end position="785"/>
    </location>
</feature>
<dbReference type="Pfam" id="PF01103">
    <property type="entry name" value="Omp85"/>
    <property type="match status" value="1"/>
</dbReference>
<dbReference type="GO" id="GO:0019867">
    <property type="term" value="C:outer membrane"/>
    <property type="evidence" value="ECO:0007669"/>
    <property type="project" value="InterPro"/>
</dbReference>
<evidence type="ECO:0000256" key="5">
    <source>
        <dbReference type="ARBA" id="ARBA00023237"/>
    </source>
</evidence>
<keyword evidence="2 6" id="KW-0812">Transmembrane</keyword>
<accession>A0A4Q1CLM3</accession>
<evidence type="ECO:0000256" key="2">
    <source>
        <dbReference type="ARBA" id="ARBA00022692"/>
    </source>
</evidence>
<comment type="caution">
    <text evidence="8">The sequence shown here is derived from an EMBL/GenBank/DDBJ whole genome shotgun (WGS) entry which is preliminary data.</text>
</comment>
<name>A0A4Q1CLM3_9BACT</name>
<reference evidence="8 9" key="1">
    <citation type="submission" date="2019-01" db="EMBL/GenBank/DDBJ databases">
        <title>Lacibacter sp. strain TTM-7.</title>
        <authorList>
            <person name="Chen W.-M."/>
        </authorList>
    </citation>
    <scope>NUCLEOTIDE SEQUENCE [LARGE SCALE GENOMIC DNA]</scope>
    <source>
        <strain evidence="8 9">TTM-7</strain>
    </source>
</reference>
<keyword evidence="6" id="KW-1133">Transmembrane helix</keyword>
<dbReference type="InterPro" id="IPR000184">
    <property type="entry name" value="Bac_surfAg_D15"/>
</dbReference>
<keyword evidence="9" id="KW-1185">Reference proteome</keyword>